<sequence>MSLNENADLDPSQVEDIRGSGGGGGGSEPPSGGFPGMNFPGSSGGGGGGGGGLGGGGAGMAGCLSGLLPMIFRGGGQNQEGQGGQAGQGGRKMGRGGLLIILLVAVVCIGLFCCLGRGDLSGLGDLGGLGGTNPSPNSSSLASTCAKSNPNRFDDPACRNLAYINSVQAYWQKSLPQTMGKNYEIVPTRFFSGQVSTACGAATSGVGPFYCPGDKRVYIDLSFYDELANRFGAPGNFAQAYVLAHEYGHHVQNLLGTEAQVRRAQQRDPANANKYSVAMELQADCYAGVWAKAASGTTDASGVPIFKSLTTADLQEALNAAAAVGDDRIQQQSGGQINEAGFTHGSSAQRQQWFTQGYQTGDPKQCNTFG</sequence>
<feature type="transmembrane region" description="Helical" evidence="6">
    <location>
        <begin position="98"/>
        <end position="118"/>
    </location>
</feature>
<gene>
    <name evidence="7" type="ORF">ACFOZ4_40695</name>
</gene>
<evidence type="ECO:0000313" key="7">
    <source>
        <dbReference type="EMBL" id="MFC4136963.1"/>
    </source>
</evidence>
<name>A0ABV8M2M1_9ACTN</name>
<keyword evidence="4 6" id="KW-0472">Membrane</keyword>
<dbReference type="Proteomes" id="UP001595816">
    <property type="component" value="Unassembled WGS sequence"/>
</dbReference>
<comment type="caution">
    <text evidence="7">The sequence shown here is derived from an EMBL/GenBank/DDBJ whole genome shotgun (WGS) entry which is preliminary data.</text>
</comment>
<proteinExistence type="predicted"/>
<evidence type="ECO:0000256" key="1">
    <source>
        <dbReference type="ARBA" id="ARBA00004167"/>
    </source>
</evidence>
<evidence type="ECO:0000313" key="8">
    <source>
        <dbReference type="Proteomes" id="UP001595816"/>
    </source>
</evidence>
<dbReference type="InterPro" id="IPR007343">
    <property type="entry name" value="Uncharacterised_pept_Zn_put"/>
</dbReference>
<evidence type="ECO:0000256" key="2">
    <source>
        <dbReference type="ARBA" id="ARBA00022692"/>
    </source>
</evidence>
<evidence type="ECO:0000256" key="5">
    <source>
        <dbReference type="SAM" id="MobiDB-lite"/>
    </source>
</evidence>
<keyword evidence="2 6" id="KW-0812">Transmembrane</keyword>
<dbReference type="PANTHER" id="PTHR30168">
    <property type="entry name" value="PUTATIVE MEMBRANE PROTEIN YPFJ"/>
    <property type="match status" value="1"/>
</dbReference>
<evidence type="ECO:0000256" key="6">
    <source>
        <dbReference type="SAM" id="Phobius"/>
    </source>
</evidence>
<organism evidence="7 8">
    <name type="scientific">Hamadaea flava</name>
    <dbReference type="NCBI Taxonomy" id="1742688"/>
    <lineage>
        <taxon>Bacteria</taxon>
        <taxon>Bacillati</taxon>
        <taxon>Actinomycetota</taxon>
        <taxon>Actinomycetes</taxon>
        <taxon>Micromonosporales</taxon>
        <taxon>Micromonosporaceae</taxon>
        <taxon>Hamadaea</taxon>
    </lineage>
</organism>
<protein>
    <submittedName>
        <fullName evidence="7">Neutral zinc metallopeptidase</fullName>
    </submittedName>
</protein>
<keyword evidence="3 6" id="KW-1133">Transmembrane helix</keyword>
<reference evidence="8" key="1">
    <citation type="journal article" date="2019" name="Int. J. Syst. Evol. Microbiol.">
        <title>The Global Catalogue of Microorganisms (GCM) 10K type strain sequencing project: providing services to taxonomists for standard genome sequencing and annotation.</title>
        <authorList>
            <consortium name="The Broad Institute Genomics Platform"/>
            <consortium name="The Broad Institute Genome Sequencing Center for Infectious Disease"/>
            <person name="Wu L."/>
            <person name="Ma J."/>
        </authorList>
    </citation>
    <scope>NUCLEOTIDE SEQUENCE [LARGE SCALE GENOMIC DNA]</scope>
    <source>
        <strain evidence="8">CGMCC 4.7289</strain>
    </source>
</reference>
<feature type="region of interest" description="Disordered" evidence="5">
    <location>
        <begin position="1"/>
        <end position="50"/>
    </location>
</feature>
<evidence type="ECO:0000256" key="3">
    <source>
        <dbReference type="ARBA" id="ARBA00022989"/>
    </source>
</evidence>
<dbReference type="RefSeq" id="WP_253762143.1">
    <property type="nucleotide sequence ID" value="NZ_JAMZDZ010000001.1"/>
</dbReference>
<evidence type="ECO:0000256" key="4">
    <source>
        <dbReference type="ARBA" id="ARBA00023136"/>
    </source>
</evidence>
<dbReference type="PANTHER" id="PTHR30168:SF0">
    <property type="entry name" value="INNER MEMBRANE PROTEIN"/>
    <property type="match status" value="1"/>
</dbReference>
<comment type="subcellular location">
    <subcellularLocation>
        <location evidence="1">Membrane</location>
        <topology evidence="1">Single-pass membrane protein</topology>
    </subcellularLocation>
</comment>
<dbReference type="EMBL" id="JBHSAY010000035">
    <property type="protein sequence ID" value="MFC4136963.1"/>
    <property type="molecule type" value="Genomic_DNA"/>
</dbReference>
<accession>A0ABV8M2M1</accession>
<keyword evidence="8" id="KW-1185">Reference proteome</keyword>
<dbReference type="Pfam" id="PF04228">
    <property type="entry name" value="Zn_peptidase"/>
    <property type="match status" value="1"/>
</dbReference>
<feature type="compositionally biased region" description="Low complexity" evidence="5">
    <location>
        <begin position="28"/>
        <end position="41"/>
    </location>
</feature>